<feature type="disulfide bond" evidence="14">
    <location>
        <begin position="2"/>
        <end position="14"/>
    </location>
</feature>
<keyword evidence="7 13" id="KW-0106">Calcium</keyword>
<dbReference type="Pfam" id="PF00141">
    <property type="entry name" value="peroxidase"/>
    <property type="match status" value="1"/>
</dbReference>
<feature type="binding site" evidence="13">
    <location>
        <position position="196"/>
    </location>
    <ligand>
        <name>Ca(2+)</name>
        <dbReference type="ChEBI" id="CHEBI:29108"/>
        <label>2</label>
    </ligand>
</feature>
<comment type="cofactor">
    <cofactor evidence="13">
        <name>heme b</name>
        <dbReference type="ChEBI" id="CHEBI:60344"/>
    </cofactor>
    <text evidence="13">Binds 1 heme b (iron(II)-protoporphyrin IX) group per subunit.</text>
</comment>
<evidence type="ECO:0000256" key="4">
    <source>
        <dbReference type="ARBA" id="ARBA00022617"/>
    </source>
</evidence>
<comment type="similarity">
    <text evidence="1 15">Belongs to the peroxidase family. Ligninase subfamily.</text>
</comment>
<dbReference type="STRING" id="685588.A0A067SDY0"/>
<dbReference type="OrthoDB" id="2113341at2759"/>
<evidence type="ECO:0000256" key="12">
    <source>
        <dbReference type="PIRSR" id="PIRSR601621-1"/>
    </source>
</evidence>
<dbReference type="Pfam" id="PF11895">
    <property type="entry name" value="Peroxidase_ext"/>
    <property type="match status" value="1"/>
</dbReference>
<feature type="disulfide bond" evidence="14">
    <location>
        <begin position="32"/>
        <end position="115"/>
    </location>
</feature>
<reference evidence="18" key="1">
    <citation type="journal article" date="2014" name="Proc. Natl. Acad. Sci. U.S.A.">
        <title>Extensive sampling of basidiomycete genomes demonstrates inadequacy of the white-rot/brown-rot paradigm for wood decay fungi.</title>
        <authorList>
            <person name="Riley R."/>
            <person name="Salamov A.A."/>
            <person name="Brown D.W."/>
            <person name="Nagy L.G."/>
            <person name="Floudas D."/>
            <person name="Held B.W."/>
            <person name="Levasseur A."/>
            <person name="Lombard V."/>
            <person name="Morin E."/>
            <person name="Otillar R."/>
            <person name="Lindquist E.A."/>
            <person name="Sun H."/>
            <person name="LaButti K.M."/>
            <person name="Schmutz J."/>
            <person name="Jabbour D."/>
            <person name="Luo H."/>
            <person name="Baker S.E."/>
            <person name="Pisabarro A.G."/>
            <person name="Walton J.D."/>
            <person name="Blanchette R.A."/>
            <person name="Henrissat B."/>
            <person name="Martin F."/>
            <person name="Cullen D."/>
            <person name="Hibbett D.S."/>
            <person name="Grigoriev I.V."/>
        </authorList>
    </citation>
    <scope>NUCLEOTIDE SEQUENCE [LARGE SCALE GENOMIC DNA]</scope>
    <source>
        <strain evidence="18">CBS 339.88</strain>
    </source>
</reference>
<keyword evidence="18" id="KW-1185">Reference proteome</keyword>
<evidence type="ECO:0000256" key="14">
    <source>
        <dbReference type="PIRSR" id="PIRSR601621-4"/>
    </source>
</evidence>
<dbReference type="HOGENOM" id="CLU_041038_0_1_1"/>
<dbReference type="PRINTS" id="PR00458">
    <property type="entry name" value="PEROXIDASE"/>
</dbReference>
<evidence type="ECO:0000256" key="8">
    <source>
        <dbReference type="ARBA" id="ARBA00023002"/>
    </source>
</evidence>
<keyword evidence="4 13" id="KW-0349">Heme</keyword>
<evidence type="ECO:0000256" key="5">
    <source>
        <dbReference type="ARBA" id="ARBA00022723"/>
    </source>
</evidence>
<feature type="non-terminal residue" evidence="17">
    <location>
        <position position="1"/>
    </location>
</feature>
<keyword evidence="10" id="KW-0325">Glycoprotein</keyword>
<evidence type="ECO:0000256" key="7">
    <source>
        <dbReference type="ARBA" id="ARBA00022837"/>
    </source>
</evidence>
<comment type="cofactor">
    <cofactor evidence="13 15">
        <name>Ca(2+)</name>
        <dbReference type="ChEBI" id="CHEBI:29108"/>
    </cofactor>
    <text evidence="13 15">Binds 2 calcium ions per subunit.</text>
</comment>
<keyword evidence="8 15" id="KW-0560">Oxidoreductase</keyword>
<organism evidence="17 18">
    <name type="scientific">Galerina marginata (strain CBS 339.88)</name>
    <dbReference type="NCBI Taxonomy" id="685588"/>
    <lineage>
        <taxon>Eukaryota</taxon>
        <taxon>Fungi</taxon>
        <taxon>Dikarya</taxon>
        <taxon>Basidiomycota</taxon>
        <taxon>Agaricomycotina</taxon>
        <taxon>Agaricomycetes</taxon>
        <taxon>Agaricomycetidae</taxon>
        <taxon>Agaricales</taxon>
        <taxon>Agaricineae</taxon>
        <taxon>Strophariaceae</taxon>
        <taxon>Galerina</taxon>
    </lineage>
</organism>
<dbReference type="InterPro" id="IPR002016">
    <property type="entry name" value="Haem_peroxidase"/>
</dbReference>
<gene>
    <name evidence="17" type="ORF">GALMADRAFT_77799</name>
</gene>
<evidence type="ECO:0000256" key="9">
    <source>
        <dbReference type="ARBA" id="ARBA00023004"/>
    </source>
</evidence>
<dbReference type="GO" id="GO:0004601">
    <property type="term" value="F:peroxidase activity"/>
    <property type="evidence" value="ECO:0007669"/>
    <property type="project" value="UniProtKB-KW"/>
</dbReference>
<dbReference type="InterPro" id="IPR001621">
    <property type="entry name" value="Ligninase"/>
</dbReference>
<keyword evidence="3 15" id="KW-0575">Peroxidase</keyword>
<keyword evidence="11" id="KW-0376">Hydrogen peroxide</keyword>
<evidence type="ECO:0000256" key="1">
    <source>
        <dbReference type="ARBA" id="ARBA00006089"/>
    </source>
</evidence>
<keyword evidence="9 13" id="KW-0408">Iron</keyword>
<keyword evidence="6" id="KW-0732">Signal</keyword>
<dbReference type="PROSITE" id="PS50873">
    <property type="entry name" value="PEROXIDASE_4"/>
    <property type="match status" value="1"/>
</dbReference>
<evidence type="ECO:0000256" key="6">
    <source>
        <dbReference type="ARBA" id="ARBA00022729"/>
    </source>
</evidence>
<evidence type="ECO:0000256" key="15">
    <source>
        <dbReference type="RuleBase" id="RU363051"/>
    </source>
</evidence>
<evidence type="ECO:0000256" key="13">
    <source>
        <dbReference type="PIRSR" id="PIRSR601621-2"/>
    </source>
</evidence>
<dbReference type="Gene3D" id="1.10.420.10">
    <property type="entry name" value="Peroxidase, domain 2"/>
    <property type="match status" value="1"/>
</dbReference>
<feature type="domain" description="Plant heme peroxidase family profile" evidence="16">
    <location>
        <begin position="38"/>
        <end position="313"/>
    </location>
</feature>
<evidence type="ECO:0000313" key="17">
    <source>
        <dbReference type="EMBL" id="KDR69116.1"/>
    </source>
</evidence>
<evidence type="ECO:0000256" key="11">
    <source>
        <dbReference type="ARBA" id="ARBA00023324"/>
    </source>
</evidence>
<accession>A0A067SDY0</accession>
<feature type="binding site" evidence="13">
    <location>
        <position position="189"/>
    </location>
    <ligand>
        <name>Ca(2+)</name>
        <dbReference type="ChEBI" id="CHEBI:29108"/>
        <label>2</label>
    </ligand>
</feature>
<dbReference type="EC" id="1.11.1.-" evidence="15"/>
<keyword evidence="2" id="KW-0964">Secreted</keyword>
<protein>
    <recommendedName>
        <fullName evidence="15">Peroxidase</fullName>
        <ecNumber evidence="15">1.11.1.-</ecNumber>
    </recommendedName>
</protein>
<sequence length="330" mass="35011">TCSDGNTVKNKECCQLFPVLADLRALFRDDLCSPGGHGLLHLAFHDAIQFSKSDPKVGGGADGSILTFSNIEGAFPENVGVVQSTAALLHPLRSAHNISDGDLLHFAAAVAISSCSGAPRMRFLLGRPPAKAPARNGHMIPKATGNVKSVLQRFEAAGISASAVVALLAAHSTARNYVTDPSVIGAPLDSTPRVFDTQIFIETLLKGTRLAGTEGSDREAESALQGELRLRSDEQLARDPATSCFWQALAADQTLMENQFQSAMLQLQLLGQDTTTMIECSEVVPIPPPPPSQPHFPAGFSKFDIDQACATETFPSIPSLAGPRETVNLQ</sequence>
<feature type="active site" description="Proton acceptor" evidence="12">
    <location>
        <position position="45"/>
    </location>
</feature>
<proteinExistence type="inferred from homology"/>
<feature type="binding site" evidence="13">
    <location>
        <position position="60"/>
    </location>
    <ligand>
        <name>Ca(2+)</name>
        <dbReference type="ChEBI" id="CHEBI:29108"/>
        <label>1</label>
    </ligand>
</feature>
<dbReference type="SUPFAM" id="SSF48113">
    <property type="entry name" value="Heme-dependent peroxidases"/>
    <property type="match status" value="1"/>
</dbReference>
<dbReference type="Proteomes" id="UP000027222">
    <property type="component" value="Unassembled WGS sequence"/>
</dbReference>
<feature type="binding site" description="axial binding residue" evidence="13">
    <location>
        <position position="171"/>
    </location>
    <ligand>
        <name>heme b</name>
        <dbReference type="ChEBI" id="CHEBI:60344"/>
    </ligand>
    <ligandPart>
        <name>Fe</name>
        <dbReference type="ChEBI" id="CHEBI:18248"/>
    </ligandPart>
</feature>
<dbReference type="InterPro" id="IPR024589">
    <property type="entry name" value="Ligninase_C"/>
</dbReference>
<evidence type="ECO:0000256" key="10">
    <source>
        <dbReference type="ARBA" id="ARBA00023180"/>
    </source>
</evidence>
<dbReference type="GO" id="GO:0046872">
    <property type="term" value="F:metal ion binding"/>
    <property type="evidence" value="ECO:0007669"/>
    <property type="project" value="UniProtKB-UniRule"/>
</dbReference>
<keyword evidence="14" id="KW-1015">Disulfide bond</keyword>
<dbReference type="PANTHER" id="PTHR31356">
    <property type="entry name" value="THYLAKOID LUMENAL 29 KDA PROTEIN, CHLOROPLASTIC-RELATED"/>
    <property type="match status" value="1"/>
</dbReference>
<dbReference type="PANTHER" id="PTHR31356:SF66">
    <property type="entry name" value="CATALASE-PEROXIDASE"/>
    <property type="match status" value="1"/>
</dbReference>
<feature type="disulfide bond" evidence="14">
    <location>
        <begin position="244"/>
        <end position="309"/>
    </location>
</feature>
<feature type="binding site" evidence="13">
    <location>
        <position position="191"/>
    </location>
    <ligand>
        <name>Ca(2+)</name>
        <dbReference type="ChEBI" id="CHEBI:29108"/>
        <label>2</label>
    </ligand>
</feature>
<dbReference type="EMBL" id="KL142404">
    <property type="protein sequence ID" value="KDR69116.1"/>
    <property type="molecule type" value="Genomic_DNA"/>
</dbReference>
<dbReference type="PRINTS" id="PR00462">
    <property type="entry name" value="LIGNINASE"/>
</dbReference>
<dbReference type="AlphaFoldDB" id="A0A067SDY0"/>
<dbReference type="InterPro" id="IPR010255">
    <property type="entry name" value="Haem_peroxidase_sf"/>
</dbReference>
<evidence type="ECO:0000256" key="2">
    <source>
        <dbReference type="ARBA" id="ARBA00022525"/>
    </source>
</evidence>
<dbReference type="GO" id="GO:0042744">
    <property type="term" value="P:hydrogen peroxide catabolic process"/>
    <property type="evidence" value="ECO:0007669"/>
    <property type="project" value="UniProtKB-KW"/>
</dbReference>
<evidence type="ECO:0000259" key="16">
    <source>
        <dbReference type="PROSITE" id="PS50873"/>
    </source>
</evidence>
<dbReference type="GO" id="GO:0000302">
    <property type="term" value="P:response to reactive oxygen species"/>
    <property type="evidence" value="ECO:0007669"/>
    <property type="project" value="TreeGrafter"/>
</dbReference>
<evidence type="ECO:0000256" key="3">
    <source>
        <dbReference type="ARBA" id="ARBA00022559"/>
    </source>
</evidence>
<evidence type="ECO:0000313" key="18">
    <source>
        <dbReference type="Proteomes" id="UP000027222"/>
    </source>
</evidence>
<keyword evidence="5 13" id="KW-0479">Metal-binding</keyword>
<dbReference type="GO" id="GO:0020037">
    <property type="term" value="F:heme binding"/>
    <property type="evidence" value="ECO:0007669"/>
    <property type="project" value="UniProtKB-UniRule"/>
</dbReference>
<name>A0A067SDY0_GALM3</name>
<dbReference type="GO" id="GO:0034599">
    <property type="term" value="P:cellular response to oxidative stress"/>
    <property type="evidence" value="ECO:0007669"/>
    <property type="project" value="InterPro"/>
</dbReference>
<feature type="binding site" evidence="13">
    <location>
        <position position="62"/>
    </location>
    <ligand>
        <name>Ca(2+)</name>
        <dbReference type="ChEBI" id="CHEBI:29108"/>
        <label>1</label>
    </ligand>
</feature>
<feature type="binding site" evidence="13">
    <location>
        <position position="46"/>
    </location>
    <ligand>
        <name>Ca(2+)</name>
        <dbReference type="ChEBI" id="CHEBI:29108"/>
        <label>1</label>
    </ligand>
</feature>
<feature type="disulfide bond" evidence="14">
    <location>
        <begin position="13"/>
        <end position="280"/>
    </location>
</feature>
<feature type="binding site" evidence="13">
    <location>
        <position position="172"/>
    </location>
    <ligand>
        <name>Ca(2+)</name>
        <dbReference type="ChEBI" id="CHEBI:29108"/>
        <label>2</label>
    </ligand>
</feature>
<feature type="binding site" evidence="13">
    <location>
        <position position="64"/>
    </location>
    <ligand>
        <name>Ca(2+)</name>
        <dbReference type="ChEBI" id="CHEBI:29108"/>
        <label>1</label>
    </ligand>
</feature>
<dbReference type="Gene3D" id="1.10.520.10">
    <property type="match status" value="1"/>
</dbReference>
<dbReference type="InterPro" id="IPR044831">
    <property type="entry name" value="Ccp1-like"/>
</dbReference>